<keyword evidence="5" id="KW-0812">Transmembrane</keyword>
<evidence type="ECO:0000313" key="8">
    <source>
        <dbReference type="Proteomes" id="UP001230156"/>
    </source>
</evidence>
<dbReference type="EMBL" id="JAUYVI010000001">
    <property type="protein sequence ID" value="MDQ7246131.1"/>
    <property type="molecule type" value="Genomic_DNA"/>
</dbReference>
<feature type="transmembrane region" description="Helical" evidence="5">
    <location>
        <begin position="29"/>
        <end position="48"/>
    </location>
</feature>
<evidence type="ECO:0000256" key="1">
    <source>
        <dbReference type="ARBA" id="ARBA00009369"/>
    </source>
</evidence>
<evidence type="ECO:0000256" key="5">
    <source>
        <dbReference type="SAM" id="Phobius"/>
    </source>
</evidence>
<dbReference type="PANTHER" id="PTHR34138:SF1">
    <property type="entry name" value="CELL SHAPE-DETERMINING PROTEIN MREC"/>
    <property type="match status" value="1"/>
</dbReference>
<evidence type="ECO:0000256" key="2">
    <source>
        <dbReference type="ARBA" id="ARBA00013855"/>
    </source>
</evidence>
<protein>
    <recommendedName>
        <fullName evidence="2">Cell shape-determining protein MreC</fullName>
    </recommendedName>
    <alternativeName>
        <fullName evidence="4">Cell shape protein MreC</fullName>
    </alternativeName>
</protein>
<gene>
    <name evidence="7" type="primary">mreC</name>
    <name evidence="7" type="ORF">Q8A70_00570</name>
</gene>
<feature type="domain" description="Rod shape-determining protein MreC beta-barrel core" evidence="6">
    <location>
        <begin position="144"/>
        <end position="283"/>
    </location>
</feature>
<sequence length="317" mass="33829">MGSAVARVGRAYVKQRVGSVSIAVAARSWTQRFAFVLLILLSFGIMLVGKADTVVVSRARTLLIDLIAPVMDAASRPIASAKEAASTVQELVALKQENARLAEENKTLLEWQSIGRELQSQNAALRDILKFTPDPRASYVTAPVIADTSSSYVRSLIVLAGQNDGVVKGQAAITGAGLVGRVLEVGRRASRVLLLTDISARVPVVIERTRDQAVLAGNNSDNPELQYLPRDVDIKVGDRIVTSGVGGNFPVGLPVGEVARLADGHILVQLYAQLDRMEYLRLVDYSLPGILMQDLGIDTSKAAGVTSPGLGKLPRAQ</sequence>
<dbReference type="Gene3D" id="2.40.10.350">
    <property type="entry name" value="Rod shape-determining protein MreC, domain 2"/>
    <property type="match status" value="1"/>
</dbReference>
<evidence type="ECO:0000259" key="6">
    <source>
        <dbReference type="Pfam" id="PF04085"/>
    </source>
</evidence>
<evidence type="ECO:0000313" key="7">
    <source>
        <dbReference type="EMBL" id="MDQ7246131.1"/>
    </source>
</evidence>
<keyword evidence="8" id="KW-1185">Reference proteome</keyword>
<dbReference type="InterPro" id="IPR055342">
    <property type="entry name" value="MreC_beta-barrel_core"/>
</dbReference>
<evidence type="ECO:0000256" key="4">
    <source>
        <dbReference type="ARBA" id="ARBA00032089"/>
    </source>
</evidence>
<organism evidence="7 8">
    <name type="scientific">Dongia sedimenti</name>
    <dbReference type="NCBI Taxonomy" id="3064282"/>
    <lineage>
        <taxon>Bacteria</taxon>
        <taxon>Pseudomonadati</taxon>
        <taxon>Pseudomonadota</taxon>
        <taxon>Alphaproteobacteria</taxon>
        <taxon>Rhodospirillales</taxon>
        <taxon>Dongiaceae</taxon>
        <taxon>Dongia</taxon>
    </lineage>
</organism>
<dbReference type="Pfam" id="PF04085">
    <property type="entry name" value="MreC"/>
    <property type="match status" value="1"/>
</dbReference>
<name>A0ABU0YGH7_9PROT</name>
<dbReference type="RefSeq" id="WP_379953502.1">
    <property type="nucleotide sequence ID" value="NZ_JAUYVI010000001.1"/>
</dbReference>
<dbReference type="Proteomes" id="UP001230156">
    <property type="component" value="Unassembled WGS sequence"/>
</dbReference>
<reference evidence="8" key="1">
    <citation type="submission" date="2023-08" db="EMBL/GenBank/DDBJ databases">
        <title>Rhodospirillaceae gen. nov., a novel taxon isolated from the Yangtze River Yuezi River estuary sludge.</title>
        <authorList>
            <person name="Ruan L."/>
        </authorList>
    </citation>
    <scope>NUCLEOTIDE SEQUENCE [LARGE SCALE GENOMIC DNA]</scope>
    <source>
        <strain evidence="8">R-7</strain>
    </source>
</reference>
<dbReference type="InterPro" id="IPR042177">
    <property type="entry name" value="Cell/Rod_1"/>
</dbReference>
<keyword evidence="5" id="KW-0472">Membrane</keyword>
<dbReference type="PANTHER" id="PTHR34138">
    <property type="entry name" value="CELL SHAPE-DETERMINING PROTEIN MREC"/>
    <property type="match status" value="1"/>
</dbReference>
<accession>A0ABU0YGH7</accession>
<comment type="similarity">
    <text evidence="1">Belongs to the MreC family.</text>
</comment>
<dbReference type="NCBIfam" id="TIGR00219">
    <property type="entry name" value="mreC"/>
    <property type="match status" value="1"/>
</dbReference>
<keyword evidence="3" id="KW-0133">Cell shape</keyword>
<dbReference type="InterPro" id="IPR042175">
    <property type="entry name" value="Cell/Rod_MreC_2"/>
</dbReference>
<dbReference type="Gene3D" id="2.40.10.340">
    <property type="entry name" value="Rod shape-determining protein MreC, domain 1"/>
    <property type="match status" value="1"/>
</dbReference>
<evidence type="ECO:0000256" key="3">
    <source>
        <dbReference type="ARBA" id="ARBA00022960"/>
    </source>
</evidence>
<dbReference type="InterPro" id="IPR007221">
    <property type="entry name" value="MreC"/>
</dbReference>
<proteinExistence type="inferred from homology"/>
<comment type="caution">
    <text evidence="7">The sequence shown here is derived from an EMBL/GenBank/DDBJ whole genome shotgun (WGS) entry which is preliminary data.</text>
</comment>
<keyword evidence="5" id="KW-1133">Transmembrane helix</keyword>